<protein>
    <recommendedName>
        <fullName evidence="2">receptor protein-tyrosine kinase</fullName>
        <ecNumber evidence="2">2.7.10.1</ecNumber>
    </recommendedName>
</protein>
<evidence type="ECO:0000259" key="22">
    <source>
        <dbReference type="PROSITE" id="PS50853"/>
    </source>
</evidence>
<keyword evidence="15" id="KW-0675">Receptor</keyword>
<dbReference type="InterPro" id="IPR015919">
    <property type="entry name" value="Cadherin-like_sf"/>
</dbReference>
<keyword evidence="14" id="KW-1015">Disulfide bond</keyword>
<evidence type="ECO:0000256" key="19">
    <source>
        <dbReference type="SAM" id="MobiDB-lite"/>
    </source>
</evidence>
<keyword evidence="17" id="KW-0378">Hydrolase</keyword>
<proteinExistence type="predicted"/>
<evidence type="ECO:0000256" key="2">
    <source>
        <dbReference type="ARBA" id="ARBA00011902"/>
    </source>
</evidence>
<gene>
    <name evidence="23" type="ORF">Dsi01nite_017840</name>
</gene>
<dbReference type="Gene3D" id="2.60.40.10">
    <property type="entry name" value="Immunoglobulins"/>
    <property type="match status" value="10"/>
</dbReference>
<evidence type="ECO:0000256" key="17">
    <source>
        <dbReference type="ARBA" id="ARBA00023295"/>
    </source>
</evidence>
<evidence type="ECO:0000256" key="7">
    <source>
        <dbReference type="ARBA" id="ARBA00022737"/>
    </source>
</evidence>
<dbReference type="InterPro" id="IPR055163">
    <property type="entry name" value="ALK/LTK-like_GRD"/>
</dbReference>
<organism evidence="23 24">
    <name type="scientific">Dactylosporangium siamense</name>
    <dbReference type="NCBI Taxonomy" id="685454"/>
    <lineage>
        <taxon>Bacteria</taxon>
        <taxon>Bacillati</taxon>
        <taxon>Actinomycetota</taxon>
        <taxon>Actinomycetes</taxon>
        <taxon>Micromonosporales</taxon>
        <taxon>Micromonosporaceae</taxon>
        <taxon>Dactylosporangium</taxon>
    </lineage>
</organism>
<dbReference type="GO" id="GO:0005886">
    <property type="term" value="C:plasma membrane"/>
    <property type="evidence" value="ECO:0007669"/>
    <property type="project" value="UniProtKB-SubCell"/>
</dbReference>
<dbReference type="GO" id="GO:0005524">
    <property type="term" value="F:ATP binding"/>
    <property type="evidence" value="ECO:0007669"/>
    <property type="project" value="UniProtKB-KW"/>
</dbReference>
<keyword evidence="5 20" id="KW-0812">Transmembrane</keyword>
<evidence type="ECO:0000256" key="15">
    <source>
        <dbReference type="ARBA" id="ARBA00023170"/>
    </source>
</evidence>
<keyword evidence="9" id="KW-0418">Kinase</keyword>
<dbReference type="InterPro" id="IPR036116">
    <property type="entry name" value="FN3_sf"/>
</dbReference>
<evidence type="ECO:0000256" key="4">
    <source>
        <dbReference type="ARBA" id="ARBA00022679"/>
    </source>
</evidence>
<feature type="region of interest" description="Disordered" evidence="19">
    <location>
        <begin position="126"/>
        <end position="147"/>
    </location>
</feature>
<dbReference type="PANTHER" id="PTHR13817:SF73">
    <property type="entry name" value="FIBRONECTIN TYPE-III DOMAIN-CONTAINING PROTEIN"/>
    <property type="match status" value="1"/>
</dbReference>
<evidence type="ECO:0000256" key="8">
    <source>
        <dbReference type="ARBA" id="ARBA00022741"/>
    </source>
</evidence>
<keyword evidence="18" id="KW-0624">Polysaccharide degradation</keyword>
<evidence type="ECO:0000256" key="9">
    <source>
        <dbReference type="ARBA" id="ARBA00022777"/>
    </source>
</evidence>
<name>A0A919PKL8_9ACTN</name>
<feature type="transmembrane region" description="Helical" evidence="20">
    <location>
        <begin position="1403"/>
        <end position="1422"/>
    </location>
</feature>
<keyword evidence="13" id="KW-0829">Tyrosine-protein kinase</keyword>
<dbReference type="CDD" id="cd00063">
    <property type="entry name" value="FN3"/>
    <property type="match status" value="7"/>
</dbReference>
<keyword evidence="16" id="KW-0325">Glycoprotein</keyword>
<feature type="domain" description="Fibronectin type-III" evidence="22">
    <location>
        <begin position="1198"/>
        <end position="1292"/>
    </location>
</feature>
<evidence type="ECO:0000256" key="1">
    <source>
        <dbReference type="ARBA" id="ARBA00004251"/>
    </source>
</evidence>
<keyword evidence="8" id="KW-0547">Nucleotide-binding</keyword>
<keyword evidence="7" id="KW-0677">Repeat</keyword>
<keyword evidence="10" id="KW-0067">ATP-binding</keyword>
<dbReference type="EMBL" id="BONQ01000026">
    <property type="protein sequence ID" value="GIG43743.1"/>
    <property type="molecule type" value="Genomic_DNA"/>
</dbReference>
<dbReference type="Pfam" id="PF12810">
    <property type="entry name" value="ALK_LTK_GRD"/>
    <property type="match status" value="1"/>
</dbReference>
<evidence type="ECO:0000313" key="24">
    <source>
        <dbReference type="Proteomes" id="UP000660611"/>
    </source>
</evidence>
<evidence type="ECO:0000313" key="23">
    <source>
        <dbReference type="EMBL" id="GIG43743.1"/>
    </source>
</evidence>
<dbReference type="SUPFAM" id="SSF49313">
    <property type="entry name" value="Cadherin-like"/>
    <property type="match status" value="1"/>
</dbReference>
<feature type="compositionally biased region" description="Gly residues" evidence="19">
    <location>
        <begin position="199"/>
        <end position="208"/>
    </location>
</feature>
<dbReference type="EC" id="2.7.10.1" evidence="2"/>
<feature type="region of interest" description="Disordered" evidence="19">
    <location>
        <begin position="174"/>
        <end position="208"/>
    </location>
</feature>
<comment type="caution">
    <text evidence="23">The sequence shown here is derived from an EMBL/GenBank/DDBJ whole genome shotgun (WGS) entry which is preliminary data.</text>
</comment>
<dbReference type="InterPro" id="IPR050964">
    <property type="entry name" value="Striated_Muscle_Regulatory"/>
</dbReference>
<dbReference type="PRINTS" id="PR00014">
    <property type="entry name" value="FNTYPEIII"/>
</dbReference>
<evidence type="ECO:0000256" key="3">
    <source>
        <dbReference type="ARBA" id="ARBA00022475"/>
    </source>
</evidence>
<feature type="domain" description="Fibronectin type-III" evidence="22">
    <location>
        <begin position="1012"/>
        <end position="1111"/>
    </location>
</feature>
<evidence type="ECO:0000256" key="12">
    <source>
        <dbReference type="ARBA" id="ARBA00023136"/>
    </source>
</evidence>
<dbReference type="GO" id="GO:0000272">
    <property type="term" value="P:polysaccharide catabolic process"/>
    <property type="evidence" value="ECO:0007669"/>
    <property type="project" value="UniProtKB-KW"/>
</dbReference>
<sequence>MRLRTTARAGLALVVTALTSTVFVGLAPGTAQAAAASFPFTGSPQTYTVPAGVTSVSVRAGGAQGGSNGGMGLSSNGGNGGIVEAVLKVTPGEVLQVNVGGQGDDYTNAGSAAATAGWNGGGRSGALQTSGFGTDQTGGGGASDVRAGSCAATSSCTDGARVLVAGGGGGAGTSADGGAGGTPGGDGVRPTFNAPAMGRGYGGSGATASSGGAGGAGGLLNLGQTPVGQSNAGQNGTAGQGGDGAKCTSCPDPVAAANAELTGGGGGGGGYYGGGGGGSGLAVASGGSQPNYYYGGGGGGGSSYVSPSRVWGNSTFVSGSHTGDGLVTITPGPVVGTASLPDTANGAAYSQTLTASGGDGAPFGSWAVDTGAMPGGLSLSPTTGEISGTVAATSGTYTFTVSVADTNGNVGLKELSIIVLPGPNAPTNVAAAVATGTGKLNVSWTASTSPNVTSYKVYTGTSNSGPWTLVSSGGCAAPASSPCQFSGTPSTVYWFAVSAVNASAAEGDKSVPDDETAIEVPIVIVPVMAAPNGDRSMSVSWMGISTAANPIVSLVVEVSEDNGPFTAVPGGTCLTAPVAGCSATGLTAGASARFRVRASNAAGPGPDGPPSIPMTVLAAPAVPTNVAAVANGHNSIGVSWTAVTGAISYKVYRATASGGPYTLIATTACNAPVASPCSNTSLVPAQTYYYKVSAVGAALESAQSAAVSATAFALPHSPNQPVATVDGALSLSVAWAPMVDAMHPVDTYVVEISDNGGTSYTTVTTGACAAPAVGPCTVTNLTAGTAYRFRVSGVNAAGTGGASPESVDVTAVGPPGTPTAVAVVPSGTGSVSVSWTASTGGPDSYRVYVATSSGGPYTRVASGACNTPVASPCVVTGLTNGTTYYFTVSAVKSVAESPQSTAGTGVPVTAPDAPNAPALAVTGAAKLSVTWTGPTATAGKPVTGYKVQISENGGEYTAVNAGCVNPTASPCTLSGLTPGSTYRVKVIAVNGAGDGAPSAPSGPATAVDLPLSPETPAATLSADAAVQLAWTGPTGTGARPVTGYRVYVSKDGGSYTESTTGGCATPAASPCTVTGLVIGAAYRFKVAAVNAAGPGDQSTQSNQVTAAVGPAAPTITTAASGDTTAVITWTPAADTTGITGYRASVTPGDLHCEATGAAATTCTITGLTNKTAYTVTVVALGTVNSAPSGSKTVTPSAAPTKPTGVQASAGTSSATVTWTAPANLGDGIARYAVVADPGPARCETADATATSCVVGAEAGRSFTYRVIAIGAYGNDSDPSDPSSTVSASTPQPPAVPPATEFVLTTDKGNITTAEPSQDIVVIGDGFAPHSTVVITIYSDPVVLGTVVTDGDGKFSKPVTVPASLAAGVHSLVAGGVDALGQARSMRLDVTVASDSLAVTGSNVMLLLMIGLAFAAAGAGLVCTSKL</sequence>
<feature type="signal peptide" evidence="21">
    <location>
        <begin position="1"/>
        <end position="33"/>
    </location>
</feature>
<feature type="compositionally biased region" description="Gly residues" evidence="19">
    <location>
        <begin position="174"/>
        <end position="187"/>
    </location>
</feature>
<feature type="compositionally biased region" description="Low complexity" evidence="19">
    <location>
        <begin position="221"/>
        <end position="235"/>
    </location>
</feature>
<dbReference type="PROSITE" id="PS50853">
    <property type="entry name" value="FN3"/>
    <property type="match status" value="9"/>
</dbReference>
<dbReference type="Pfam" id="PF05345">
    <property type="entry name" value="He_PIG"/>
    <property type="match status" value="1"/>
</dbReference>
<reference evidence="23" key="1">
    <citation type="submission" date="2021-01" db="EMBL/GenBank/DDBJ databases">
        <title>Whole genome shotgun sequence of Dactylosporangium siamense NBRC 106093.</title>
        <authorList>
            <person name="Komaki H."/>
            <person name="Tamura T."/>
        </authorList>
    </citation>
    <scope>NUCLEOTIDE SEQUENCE</scope>
    <source>
        <strain evidence="23">NBRC 106093</strain>
    </source>
</reference>
<dbReference type="InterPro" id="IPR013783">
    <property type="entry name" value="Ig-like_fold"/>
</dbReference>
<dbReference type="Proteomes" id="UP000660611">
    <property type="component" value="Unassembled WGS sequence"/>
</dbReference>
<dbReference type="GO" id="GO:0005509">
    <property type="term" value="F:calcium ion binding"/>
    <property type="evidence" value="ECO:0007669"/>
    <property type="project" value="InterPro"/>
</dbReference>
<keyword evidence="11 20" id="KW-1133">Transmembrane helix</keyword>
<evidence type="ECO:0000256" key="6">
    <source>
        <dbReference type="ARBA" id="ARBA00022729"/>
    </source>
</evidence>
<evidence type="ECO:0000256" key="18">
    <source>
        <dbReference type="ARBA" id="ARBA00023326"/>
    </source>
</evidence>
<evidence type="ECO:0000256" key="11">
    <source>
        <dbReference type="ARBA" id="ARBA00022989"/>
    </source>
</evidence>
<evidence type="ECO:0000256" key="21">
    <source>
        <dbReference type="SAM" id="SignalP"/>
    </source>
</evidence>
<keyword evidence="17" id="KW-0326">Glycosidase</keyword>
<keyword evidence="12 20" id="KW-0472">Membrane</keyword>
<feature type="domain" description="Fibronectin type-III" evidence="22">
    <location>
        <begin position="523"/>
        <end position="621"/>
    </location>
</feature>
<feature type="region of interest" description="Disordered" evidence="19">
    <location>
        <begin position="1275"/>
        <end position="1296"/>
    </location>
</feature>
<feature type="domain" description="Fibronectin type-III" evidence="22">
    <location>
        <begin position="910"/>
        <end position="1010"/>
    </location>
</feature>
<keyword evidence="24" id="KW-1185">Reference proteome</keyword>
<dbReference type="SUPFAM" id="SSF49265">
    <property type="entry name" value="Fibronectin type III"/>
    <property type="match status" value="5"/>
</dbReference>
<feature type="domain" description="Fibronectin type-III" evidence="22">
    <location>
        <begin position="817"/>
        <end position="907"/>
    </location>
</feature>
<comment type="subcellular location">
    <subcellularLocation>
        <location evidence="1">Cell membrane</location>
        <topology evidence="1">Single-pass type I membrane protein</topology>
    </subcellularLocation>
</comment>
<dbReference type="InterPro" id="IPR003961">
    <property type="entry name" value="FN3_dom"/>
</dbReference>
<evidence type="ECO:0000256" key="16">
    <source>
        <dbReference type="ARBA" id="ARBA00023180"/>
    </source>
</evidence>
<evidence type="ECO:0000256" key="13">
    <source>
        <dbReference type="ARBA" id="ARBA00023137"/>
    </source>
</evidence>
<dbReference type="GO" id="GO:0004714">
    <property type="term" value="F:transmembrane receptor protein tyrosine kinase activity"/>
    <property type="evidence" value="ECO:0007669"/>
    <property type="project" value="UniProtKB-EC"/>
</dbReference>
<evidence type="ECO:0000256" key="14">
    <source>
        <dbReference type="ARBA" id="ARBA00023157"/>
    </source>
</evidence>
<dbReference type="Pfam" id="PF00041">
    <property type="entry name" value="fn3"/>
    <property type="match status" value="5"/>
</dbReference>
<keyword evidence="18" id="KW-0119">Carbohydrate metabolism</keyword>
<feature type="domain" description="Fibronectin type-III" evidence="22">
    <location>
        <begin position="425"/>
        <end position="521"/>
    </location>
</feature>
<feature type="compositionally biased region" description="Low complexity" evidence="19">
    <location>
        <begin position="1275"/>
        <end position="1289"/>
    </location>
</feature>
<feature type="domain" description="Fibronectin type-III" evidence="22">
    <location>
        <begin position="717"/>
        <end position="815"/>
    </location>
</feature>
<feature type="domain" description="Fibronectin type-III" evidence="22">
    <location>
        <begin position="1112"/>
        <end position="1197"/>
    </location>
</feature>
<keyword evidence="4" id="KW-0808">Transferase</keyword>
<feature type="region of interest" description="Disordered" evidence="19">
    <location>
        <begin position="1186"/>
        <end position="1209"/>
    </location>
</feature>
<feature type="chain" id="PRO_5038129016" description="receptor protein-tyrosine kinase" evidence="21">
    <location>
        <begin position="34"/>
        <end position="1426"/>
    </location>
</feature>
<feature type="region of interest" description="Disordered" evidence="19">
    <location>
        <begin position="220"/>
        <end position="247"/>
    </location>
</feature>
<evidence type="ECO:0000256" key="10">
    <source>
        <dbReference type="ARBA" id="ARBA00022840"/>
    </source>
</evidence>
<dbReference type="SMART" id="SM00060">
    <property type="entry name" value="FN3"/>
    <property type="match status" value="9"/>
</dbReference>
<keyword evidence="3" id="KW-1003">Cell membrane</keyword>
<accession>A0A919PKL8</accession>
<dbReference type="PANTHER" id="PTHR13817">
    <property type="entry name" value="TITIN"/>
    <property type="match status" value="1"/>
</dbReference>
<evidence type="ECO:0000256" key="5">
    <source>
        <dbReference type="ARBA" id="ARBA00022692"/>
    </source>
</evidence>
<keyword evidence="6 21" id="KW-0732">Signal</keyword>
<dbReference type="GO" id="GO:0016798">
    <property type="term" value="F:hydrolase activity, acting on glycosyl bonds"/>
    <property type="evidence" value="ECO:0007669"/>
    <property type="project" value="UniProtKB-KW"/>
</dbReference>
<evidence type="ECO:0000256" key="20">
    <source>
        <dbReference type="SAM" id="Phobius"/>
    </source>
</evidence>
<feature type="domain" description="Fibronectin type-III" evidence="22">
    <location>
        <begin position="622"/>
        <end position="715"/>
    </location>
</feature>